<organism evidence="1 2">
    <name type="scientific">Methyloceanibacter stevinii</name>
    <dbReference type="NCBI Taxonomy" id="1774970"/>
    <lineage>
        <taxon>Bacteria</taxon>
        <taxon>Pseudomonadati</taxon>
        <taxon>Pseudomonadota</taxon>
        <taxon>Alphaproteobacteria</taxon>
        <taxon>Hyphomicrobiales</taxon>
        <taxon>Hyphomicrobiaceae</taxon>
        <taxon>Methyloceanibacter</taxon>
    </lineage>
</organism>
<dbReference type="AlphaFoldDB" id="A0A1E3VK94"/>
<protein>
    <submittedName>
        <fullName evidence="1">Uncharacterized protein</fullName>
    </submittedName>
</protein>
<gene>
    <name evidence="1" type="ORF">AUC70_10095</name>
</gene>
<reference evidence="1 2" key="1">
    <citation type="journal article" date="2016" name="Environ. Microbiol.">
        <title>New Methyloceanibacter diversity from North Sea sediments includes methanotroph containing solely the soluble methane monooxygenase.</title>
        <authorList>
            <person name="Vekeman B."/>
            <person name="Kerckhof F.M."/>
            <person name="Cremers G."/>
            <person name="de Vos P."/>
            <person name="Vandamme P."/>
            <person name="Boon N."/>
            <person name="Op den Camp H.J."/>
            <person name="Heylen K."/>
        </authorList>
    </citation>
    <scope>NUCLEOTIDE SEQUENCE [LARGE SCALE GENOMIC DNA]</scope>
    <source>
        <strain evidence="1 2">R-67176</strain>
    </source>
</reference>
<dbReference type="RefSeq" id="WP_069445297.1">
    <property type="nucleotide sequence ID" value="NZ_LPWE01000013.1"/>
</dbReference>
<evidence type="ECO:0000313" key="1">
    <source>
        <dbReference type="EMBL" id="ODR93949.1"/>
    </source>
</evidence>
<proteinExistence type="predicted"/>
<comment type="caution">
    <text evidence="1">The sequence shown here is derived from an EMBL/GenBank/DDBJ whole genome shotgun (WGS) entry which is preliminary data.</text>
</comment>
<accession>A0A1E3VK94</accession>
<dbReference type="Proteomes" id="UP000094172">
    <property type="component" value="Unassembled WGS sequence"/>
</dbReference>
<evidence type="ECO:0000313" key="2">
    <source>
        <dbReference type="Proteomes" id="UP000094172"/>
    </source>
</evidence>
<name>A0A1E3VK94_9HYPH</name>
<keyword evidence="2" id="KW-1185">Reference proteome</keyword>
<dbReference type="EMBL" id="LPWE01000013">
    <property type="protein sequence ID" value="ODR93949.1"/>
    <property type="molecule type" value="Genomic_DNA"/>
</dbReference>
<sequence>MKIPPVDSPEPIKLTNVKISGFAASNARAGETVAVLTHAALTSDQPEFYTYVKGLLDHLAGRARALGIELVPDHWCGFLLVVHEDHAAELYPNGVAVSIKMRAKRNISAGQKVFLSDIADITHVSPMGVTIAPTDKVAWILKVGWKFAIVFDLDDQRETNQEEVECAVAHLYRLLRFQNIYETFDDSAFFPRLVRAGWFPFVELIGGDFEALLNAFKHDFEIEAQERALVEKFDGARFECMADRWWRNEHFASRRSLLESALNAFERGDSVGCIKTALTEIEGVLRDARIAAVGSGAKIEKLLDFAIEQGITKNQDEASLLFPRPFLVYLRNYTYEDFDPLGDSAINATRHAVGHGAAPADAYTQKAALQVLLTLDQISFYL</sequence>